<evidence type="ECO:0000259" key="2">
    <source>
        <dbReference type="PROSITE" id="PS50222"/>
    </source>
</evidence>
<evidence type="ECO:0000313" key="3">
    <source>
        <dbReference type="EMBL" id="QKD02523.1"/>
    </source>
</evidence>
<dbReference type="InterPro" id="IPR011600">
    <property type="entry name" value="Pept_C14_caspase"/>
</dbReference>
<dbReference type="InterPro" id="IPR018247">
    <property type="entry name" value="EF_Hand_1_Ca_BS"/>
</dbReference>
<accession>A0A6M7WNS5</accession>
<organism evidence="3 4">
    <name type="scientific">Mesorhizobium loti R88b</name>
    <dbReference type="NCBI Taxonomy" id="935548"/>
    <lineage>
        <taxon>Bacteria</taxon>
        <taxon>Pseudomonadati</taxon>
        <taxon>Pseudomonadota</taxon>
        <taxon>Alphaproteobacteria</taxon>
        <taxon>Hyphomicrobiales</taxon>
        <taxon>Phyllobacteriaceae</taxon>
        <taxon>Mesorhizobium</taxon>
    </lineage>
</organism>
<gene>
    <name evidence="3" type="ORF">EB235_14285</name>
</gene>
<name>A0A6M7WNS5_RHILI</name>
<feature type="region of interest" description="Disordered" evidence="1">
    <location>
        <begin position="452"/>
        <end position="488"/>
    </location>
</feature>
<dbReference type="InterPro" id="IPR029030">
    <property type="entry name" value="Caspase-like_dom_sf"/>
</dbReference>
<dbReference type="Pfam" id="PF00656">
    <property type="entry name" value="Peptidase_C14"/>
    <property type="match status" value="1"/>
</dbReference>
<feature type="compositionally biased region" description="Acidic residues" evidence="1">
    <location>
        <begin position="456"/>
        <end position="468"/>
    </location>
</feature>
<dbReference type="InterPro" id="IPR002048">
    <property type="entry name" value="EF_hand_dom"/>
</dbReference>
<dbReference type="Proteomes" id="UP000503017">
    <property type="component" value="Chromosome"/>
</dbReference>
<dbReference type="GO" id="GO:0006508">
    <property type="term" value="P:proteolysis"/>
    <property type="evidence" value="ECO:0007669"/>
    <property type="project" value="InterPro"/>
</dbReference>
<dbReference type="GO" id="GO:0004197">
    <property type="term" value="F:cysteine-type endopeptidase activity"/>
    <property type="evidence" value="ECO:0007669"/>
    <property type="project" value="InterPro"/>
</dbReference>
<dbReference type="PROSITE" id="PS00018">
    <property type="entry name" value="EF_HAND_1"/>
    <property type="match status" value="1"/>
</dbReference>
<evidence type="ECO:0000256" key="1">
    <source>
        <dbReference type="SAM" id="MobiDB-lite"/>
    </source>
</evidence>
<feature type="domain" description="EF-hand" evidence="2">
    <location>
        <begin position="1118"/>
        <end position="1140"/>
    </location>
</feature>
<proteinExistence type="predicted"/>
<sequence>MRALSRSLQLVAQWSATIVLIVLLITSTTQTAGAEANAESRDCTVGWPTFPGSLDATPWSDKSVVGKPIAFDWKLNGSALRGTAAFEVPAYLVILTPEAVRFEGTGFFGLAAGAQGPYRMKFGQGRTRVIVPLHTRFSKTAGEVGIIPYRAGEMSVEWAIVQADSCGERVSELSGKRAIEVLPGPPQLVASNQFTRTGPDQEITPSAGPFRATVFQGFVEVRNLSTGEVVLQTTGHEPTFSPTGRFLTVVTDEAQISDVFDLVAERRIGRFQSVAMYWSHADSFLYLDQEWGADMQIIRTLHGARESIDSAPRVALLTSYRQDDSPLPNDPLDGGIDTTSEDIDPGALGLSFTAGSEAWRFDLSLEGGVMAFVGWSLGAHDYQEPGDVVDGLVIDLCRGNAMIKTTTRTELDATLASSFEVREPSVAGWNAHETIRRSFDYYSSESYRRMRAAEAAADDAPEDPSGADDEPKPPIEFSAEPTQTTKEIGAGQDVAVSAGDFHVRSAVPIAATSTPVVGADIGLGLDSGMEIPALRSGTQTKALNDIAREVSKFYDPKAVKFGKWPADQPLRYNTEPFPQPDKSAGEDGPILIDMNLPGRNTWRWVAGGRRYWLTQTVYSGRLSHSFSFTLLGEDGGSVRMADLLADKSVEADISDEESGVSGLIQRGDLRTGLQAAFDRSSFVSIVESRYLLLVTRPVVRLIAFDLKTWKPVCVIAKPYNQAAIERLALMEGARNMAQIDKGGAVEVYSCANAIRMLSGILTDGELVVTDGSGRFDGSADASAYVELKIPGLQGRQLLSQFASQLRFPGLANAVIQGRNLGPPPAPLTPPSLQVSFDEADGKKIARLDALSLTGLRSLHVLADGRVVKNVPLNGKQAHVSLSPGELGDSGIASVTAIDMAGLASAPIEFSLGTRDRKSKGRLFALAVGIDKYPLIPGSDLKYAVSDAKRVASTVHAGAHYSGVKIETLLDQAASADTIKAKLDDIVARAQPGDTIVLAFAGHGLLDSHGRLRLALSSTTTKAIEETTLDFDEIASRVAKAQARVVVLLDVCHAGASGQINVASNDDAVNLLTTRSGAGVVIISASKGRQFSEEAASIGGGRFSVAFQHALTDQRRQTDSDGNGRISVNELYGALKSRVAEQTNGRQIPWLSRNEIFGDFDLF</sequence>
<dbReference type="PROSITE" id="PS50222">
    <property type="entry name" value="EF_HAND_2"/>
    <property type="match status" value="1"/>
</dbReference>
<dbReference type="AlphaFoldDB" id="A0A6M7WNS5"/>
<protein>
    <submittedName>
        <fullName evidence="3">Caspase family protein</fullName>
    </submittedName>
</protein>
<dbReference type="GO" id="GO:0005509">
    <property type="term" value="F:calcium ion binding"/>
    <property type="evidence" value="ECO:0007669"/>
    <property type="project" value="InterPro"/>
</dbReference>
<dbReference type="SUPFAM" id="SSF52129">
    <property type="entry name" value="Caspase-like"/>
    <property type="match status" value="1"/>
</dbReference>
<dbReference type="Gene3D" id="3.40.50.1460">
    <property type="match status" value="1"/>
</dbReference>
<dbReference type="EMBL" id="CP033367">
    <property type="protein sequence ID" value="QKD02523.1"/>
    <property type="molecule type" value="Genomic_DNA"/>
</dbReference>
<reference evidence="3 4" key="1">
    <citation type="submission" date="2018-10" db="EMBL/GenBank/DDBJ databases">
        <authorList>
            <person name="Perry B.J."/>
            <person name="Sullivan J.T."/>
            <person name="Murphy R.J.T."/>
            <person name="Ramsay J.P."/>
            <person name="Ronson C.W."/>
        </authorList>
    </citation>
    <scope>NUCLEOTIDE SEQUENCE [LARGE SCALE GENOMIC DNA]</scope>
    <source>
        <strain evidence="3 4">R88b</strain>
    </source>
</reference>
<dbReference type="RefSeq" id="WP_027030371.1">
    <property type="nucleotide sequence ID" value="NZ_CP033367.1"/>
</dbReference>
<evidence type="ECO:0000313" key="4">
    <source>
        <dbReference type="Proteomes" id="UP000503017"/>
    </source>
</evidence>